<protein>
    <recommendedName>
        <fullName evidence="6">Fatty acid hydroxylase domain-containing protein</fullName>
    </recommendedName>
</protein>
<dbReference type="OMA" id="YTHPIEY"/>
<evidence type="ECO:0000256" key="5">
    <source>
        <dbReference type="SAM" id="Phobius"/>
    </source>
</evidence>
<feature type="transmembrane region" description="Helical" evidence="5">
    <location>
        <begin position="66"/>
        <end position="91"/>
    </location>
</feature>
<dbReference type="AlphaFoldDB" id="A0A8S1K2D8"/>
<name>A0A8S1K2D8_PARPR</name>
<dbReference type="GO" id="GO:0005506">
    <property type="term" value="F:iron ion binding"/>
    <property type="evidence" value="ECO:0007669"/>
    <property type="project" value="InterPro"/>
</dbReference>
<evidence type="ECO:0000256" key="2">
    <source>
        <dbReference type="ARBA" id="ARBA00022692"/>
    </source>
</evidence>
<dbReference type="Pfam" id="PF04116">
    <property type="entry name" value="FA_hydroxylase"/>
    <property type="match status" value="1"/>
</dbReference>
<dbReference type="PANTHER" id="PTHR11863">
    <property type="entry name" value="STEROL DESATURASE"/>
    <property type="match status" value="1"/>
</dbReference>
<proteinExistence type="predicted"/>
<keyword evidence="2 5" id="KW-0812">Transmembrane</keyword>
<dbReference type="EMBL" id="CAJJDM010000010">
    <property type="protein sequence ID" value="CAD8048832.1"/>
    <property type="molecule type" value="Genomic_DNA"/>
</dbReference>
<dbReference type="InterPro" id="IPR050307">
    <property type="entry name" value="Sterol_Desaturase_Related"/>
</dbReference>
<evidence type="ECO:0000259" key="6">
    <source>
        <dbReference type="Pfam" id="PF04116"/>
    </source>
</evidence>
<feature type="domain" description="Fatty acid hydroxylase" evidence="6">
    <location>
        <begin position="167"/>
        <end position="301"/>
    </location>
</feature>
<evidence type="ECO:0000256" key="4">
    <source>
        <dbReference type="ARBA" id="ARBA00023136"/>
    </source>
</evidence>
<organism evidence="7 8">
    <name type="scientific">Paramecium primaurelia</name>
    <dbReference type="NCBI Taxonomy" id="5886"/>
    <lineage>
        <taxon>Eukaryota</taxon>
        <taxon>Sar</taxon>
        <taxon>Alveolata</taxon>
        <taxon>Ciliophora</taxon>
        <taxon>Intramacronucleata</taxon>
        <taxon>Oligohymenophorea</taxon>
        <taxon>Peniculida</taxon>
        <taxon>Parameciidae</taxon>
        <taxon>Paramecium</taxon>
    </lineage>
</organism>
<evidence type="ECO:0000256" key="3">
    <source>
        <dbReference type="ARBA" id="ARBA00022989"/>
    </source>
</evidence>
<keyword evidence="8" id="KW-1185">Reference proteome</keyword>
<dbReference type="Proteomes" id="UP000688137">
    <property type="component" value="Unassembled WGS sequence"/>
</dbReference>
<dbReference type="InterPro" id="IPR006694">
    <property type="entry name" value="Fatty_acid_hydroxylase"/>
</dbReference>
<keyword evidence="3 5" id="KW-1133">Transmembrane helix</keyword>
<sequence>MDSLNDSCVSSKDINDGILQREESRYQRKGYGLIFAVLFTLFGFTVFPQLIQFRILSLLQNLQPQYIQMIMLISTHLLGFSLGNLGMYFIYEAKSPFFERYRTRQNQWPWDENPDEWQKKCKEVWKYNSINMTLGVLMCILDTQISPLLRNDIDTFPSLFEMTWQILFSMLIEDTCFYWTHRTLHSPKLYPIIHKKHHEFYTSVSYAAIYTHPIEYIFGNVIPVFVGSKILGSQMHIATLQLWLLFRIGETIDGHSGYEFSWSPYRLLPFSSSAESHNYHHSHNVGNYGSFFIFWDTIMGSNESYNSFIAKKYGKINKIKDNNKKE</sequence>
<dbReference type="GO" id="GO:0016020">
    <property type="term" value="C:membrane"/>
    <property type="evidence" value="ECO:0007669"/>
    <property type="project" value="UniProtKB-SubCell"/>
</dbReference>
<evidence type="ECO:0000256" key="1">
    <source>
        <dbReference type="ARBA" id="ARBA00004370"/>
    </source>
</evidence>
<keyword evidence="4 5" id="KW-0472">Membrane</keyword>
<comment type="caution">
    <text evidence="7">The sequence shown here is derived from an EMBL/GenBank/DDBJ whole genome shotgun (WGS) entry which is preliminary data.</text>
</comment>
<dbReference type="GO" id="GO:0016491">
    <property type="term" value="F:oxidoreductase activity"/>
    <property type="evidence" value="ECO:0007669"/>
    <property type="project" value="InterPro"/>
</dbReference>
<evidence type="ECO:0000313" key="8">
    <source>
        <dbReference type="Proteomes" id="UP000688137"/>
    </source>
</evidence>
<accession>A0A8S1K2D8</accession>
<dbReference type="GO" id="GO:0008610">
    <property type="term" value="P:lipid biosynthetic process"/>
    <property type="evidence" value="ECO:0007669"/>
    <property type="project" value="InterPro"/>
</dbReference>
<gene>
    <name evidence="7" type="ORF">PPRIM_AZ9-3.1.T0130098</name>
</gene>
<evidence type="ECO:0000313" key="7">
    <source>
        <dbReference type="EMBL" id="CAD8048832.1"/>
    </source>
</evidence>
<comment type="subcellular location">
    <subcellularLocation>
        <location evidence="1">Membrane</location>
    </subcellularLocation>
</comment>
<reference evidence="7" key="1">
    <citation type="submission" date="2021-01" db="EMBL/GenBank/DDBJ databases">
        <authorList>
            <consortium name="Genoscope - CEA"/>
            <person name="William W."/>
        </authorList>
    </citation>
    <scope>NUCLEOTIDE SEQUENCE</scope>
</reference>
<feature type="transmembrane region" description="Helical" evidence="5">
    <location>
        <begin position="30"/>
        <end position="51"/>
    </location>
</feature>